<dbReference type="InterPro" id="IPR023210">
    <property type="entry name" value="NADP_OxRdtase_dom"/>
</dbReference>
<keyword evidence="1" id="KW-0560">Oxidoreductase</keyword>
<dbReference type="Proteomes" id="UP000008743">
    <property type="component" value="Unassembled WGS sequence"/>
</dbReference>
<dbReference type="PANTHER" id="PTHR43364">
    <property type="entry name" value="NADH-SPECIFIC METHYLGLYOXAL REDUCTASE-RELATED"/>
    <property type="match status" value="1"/>
</dbReference>
<name>A0A0D2UJP8_CAPO3</name>
<dbReference type="EMBL" id="KE346368">
    <property type="protein sequence ID" value="KJE95331.1"/>
    <property type="molecule type" value="Genomic_DNA"/>
</dbReference>
<dbReference type="SUPFAM" id="SSF51430">
    <property type="entry name" value="NAD(P)-linked oxidoreductase"/>
    <property type="match status" value="1"/>
</dbReference>
<dbReference type="AlphaFoldDB" id="A0A0D2UJP8"/>
<evidence type="ECO:0000313" key="4">
    <source>
        <dbReference type="Proteomes" id="UP000008743"/>
    </source>
</evidence>
<protein>
    <submittedName>
        <fullName evidence="3">AKR7A2 protein</fullName>
    </submittedName>
</protein>
<evidence type="ECO:0000259" key="2">
    <source>
        <dbReference type="Pfam" id="PF00248"/>
    </source>
</evidence>
<proteinExistence type="predicted"/>
<dbReference type="Pfam" id="PF00248">
    <property type="entry name" value="Aldo_ket_red"/>
    <property type="match status" value="1"/>
</dbReference>
<dbReference type="CDD" id="cd19075">
    <property type="entry name" value="AKR_AKR7A1-5"/>
    <property type="match status" value="1"/>
</dbReference>
<keyword evidence="4" id="KW-1185">Reference proteome</keyword>
<dbReference type="eggNOG" id="ENOG502QU2T">
    <property type="taxonomic scope" value="Eukaryota"/>
</dbReference>
<dbReference type="InterPro" id="IPR036812">
    <property type="entry name" value="NAD(P)_OxRdtase_dom_sf"/>
</dbReference>
<dbReference type="OMA" id="TAPNYWH"/>
<evidence type="ECO:0000256" key="1">
    <source>
        <dbReference type="ARBA" id="ARBA00023002"/>
    </source>
</evidence>
<dbReference type="PANTHER" id="PTHR43364:SF4">
    <property type="entry name" value="NAD(P)-LINKED OXIDOREDUCTASE SUPERFAMILY PROTEIN"/>
    <property type="match status" value="1"/>
</dbReference>
<sequence length="325" mass="35396">MSAAPVRLVFGTMQIGLRLTAAAGAAAIDVFVNAGHSELDTALMYADGQTEVLLGQMPLVHDKAKTKIATKANPWQPNDLTAAGVAKQLNASLASLKLSSVDLFYLHAPDHKTPLEETLEACNDLHKAGKFTELGLSNYSAELVRKVVEICKARGWIAPTVYQGMYNAITRQVEKDLLPVLREFNIRFYIYNPLAGGLLTGRYTYEDTVNQPAGRFFNDGAWAKTYRERYWKRENFDALEKVKAAIADSYPDGRMTLTAAALAWCLHHSVLSGDHGDAVILGASTVEQLRENLAGCATGPLDNAVVAAFDAAWANLEATCPSYSR</sequence>
<dbReference type="RefSeq" id="XP_004346461.1">
    <property type="nucleotide sequence ID" value="XM_004346411.2"/>
</dbReference>
<dbReference type="GO" id="GO:0016491">
    <property type="term" value="F:oxidoreductase activity"/>
    <property type="evidence" value="ECO:0007669"/>
    <property type="project" value="UniProtKB-KW"/>
</dbReference>
<dbReference type="InParanoid" id="A0A0D2UJP8"/>
<evidence type="ECO:0000313" key="3">
    <source>
        <dbReference type="EMBL" id="KJE95331.1"/>
    </source>
</evidence>
<accession>A0A0D2UJP8</accession>
<organism evidence="3 4">
    <name type="scientific">Capsaspora owczarzaki (strain ATCC 30864)</name>
    <dbReference type="NCBI Taxonomy" id="595528"/>
    <lineage>
        <taxon>Eukaryota</taxon>
        <taxon>Filasterea</taxon>
        <taxon>Capsaspora</taxon>
    </lineage>
</organism>
<gene>
    <name evidence="3" type="ORF">CAOG_005788</name>
</gene>
<dbReference type="PhylomeDB" id="A0A0D2UJP8"/>
<feature type="domain" description="NADP-dependent oxidoreductase" evidence="2">
    <location>
        <begin position="7"/>
        <end position="313"/>
    </location>
</feature>
<dbReference type="STRING" id="595528.A0A0D2UJP8"/>
<reference evidence="4" key="1">
    <citation type="submission" date="2011-02" db="EMBL/GenBank/DDBJ databases">
        <title>The Genome Sequence of Capsaspora owczarzaki ATCC 30864.</title>
        <authorList>
            <person name="Russ C."/>
            <person name="Cuomo C."/>
            <person name="Burger G."/>
            <person name="Gray M.W."/>
            <person name="Holland P.W.H."/>
            <person name="King N."/>
            <person name="Lang F.B.F."/>
            <person name="Roger A.J."/>
            <person name="Ruiz-Trillo I."/>
            <person name="Young S.K."/>
            <person name="Zeng Q."/>
            <person name="Gargeya S."/>
            <person name="Alvarado L."/>
            <person name="Berlin A."/>
            <person name="Chapman S.B."/>
            <person name="Chen Z."/>
            <person name="Freedman E."/>
            <person name="Gellesch M."/>
            <person name="Goldberg J."/>
            <person name="Griggs A."/>
            <person name="Gujja S."/>
            <person name="Heilman E."/>
            <person name="Heiman D."/>
            <person name="Howarth C."/>
            <person name="Mehta T."/>
            <person name="Neiman D."/>
            <person name="Pearson M."/>
            <person name="Roberts A."/>
            <person name="Saif S."/>
            <person name="Shea T."/>
            <person name="Shenoy N."/>
            <person name="Sisk P."/>
            <person name="Stolte C."/>
            <person name="Sykes S."/>
            <person name="White J."/>
            <person name="Yandava C."/>
            <person name="Haas B."/>
            <person name="Nusbaum C."/>
            <person name="Birren B."/>
        </authorList>
    </citation>
    <scope>NUCLEOTIDE SEQUENCE</scope>
    <source>
        <strain evidence="4">ATCC 30864</strain>
    </source>
</reference>
<dbReference type="OrthoDB" id="2310150at2759"/>
<dbReference type="Gene3D" id="3.20.20.100">
    <property type="entry name" value="NADP-dependent oxidoreductase domain"/>
    <property type="match status" value="1"/>
</dbReference>
<dbReference type="InterPro" id="IPR050523">
    <property type="entry name" value="AKR_Detox_Biosynth"/>
</dbReference>